<dbReference type="GO" id="GO:0005829">
    <property type="term" value="C:cytosol"/>
    <property type="evidence" value="ECO:0007669"/>
    <property type="project" value="TreeGrafter"/>
</dbReference>
<dbReference type="KEGG" id="cdu:CD36_45050"/>
<dbReference type="InterPro" id="IPR006139">
    <property type="entry name" value="D-isomer_2_OHA_DH_cat_dom"/>
</dbReference>
<organism evidence="7 8">
    <name type="scientific">Candida dubliniensis (strain CD36 / ATCC MYA-646 / CBS 7987 / NCPF 3949 / NRRL Y-17841)</name>
    <name type="common">Yeast</name>
    <dbReference type="NCBI Taxonomy" id="573826"/>
    <lineage>
        <taxon>Eukaryota</taxon>
        <taxon>Fungi</taxon>
        <taxon>Dikarya</taxon>
        <taxon>Ascomycota</taxon>
        <taxon>Saccharomycotina</taxon>
        <taxon>Pichiomycetes</taxon>
        <taxon>Debaryomycetaceae</taxon>
        <taxon>Candida/Lodderomyces clade</taxon>
        <taxon>Candida</taxon>
    </lineage>
</organism>
<evidence type="ECO:0000313" key="6">
    <source>
        <dbReference type="CGD" id="CAL0000164858"/>
    </source>
</evidence>
<evidence type="ECO:0000313" key="8">
    <source>
        <dbReference type="Proteomes" id="UP000002605"/>
    </source>
</evidence>
<accession>B9WGJ8</accession>
<dbReference type="GO" id="GO:0051287">
    <property type="term" value="F:NAD binding"/>
    <property type="evidence" value="ECO:0007669"/>
    <property type="project" value="InterPro"/>
</dbReference>
<dbReference type="CGD" id="CAL0000164858">
    <property type="gene designation" value="Cd36_45050"/>
</dbReference>
<dbReference type="InterPro" id="IPR036291">
    <property type="entry name" value="NAD(P)-bd_dom_sf"/>
</dbReference>
<dbReference type="GO" id="GO:0016618">
    <property type="term" value="F:hydroxypyruvate reductase [NAD(P)H] activity"/>
    <property type="evidence" value="ECO:0007669"/>
    <property type="project" value="TreeGrafter"/>
</dbReference>
<evidence type="ECO:0000256" key="3">
    <source>
        <dbReference type="RuleBase" id="RU003719"/>
    </source>
</evidence>
<dbReference type="InterPro" id="IPR050223">
    <property type="entry name" value="D-isomer_2-hydroxyacid_DH"/>
</dbReference>
<evidence type="ECO:0000259" key="4">
    <source>
        <dbReference type="Pfam" id="PF00389"/>
    </source>
</evidence>
<dbReference type="SUPFAM" id="SSF51735">
    <property type="entry name" value="NAD(P)-binding Rossmann-fold domains"/>
    <property type="match status" value="1"/>
</dbReference>
<dbReference type="GeneID" id="8047534"/>
<dbReference type="Gene3D" id="3.40.50.720">
    <property type="entry name" value="NAD(P)-binding Rossmann-like Domain"/>
    <property type="match status" value="2"/>
</dbReference>
<comment type="similarity">
    <text evidence="3">Belongs to the D-isomer specific 2-hydroxyacid dehydrogenase family.</text>
</comment>
<reference evidence="7 8" key="1">
    <citation type="journal article" date="2009" name="Genome Res.">
        <title>Comparative genomics of the fungal pathogens Candida dubliniensis and Candida albicans.</title>
        <authorList>
            <person name="Jackson A.P."/>
            <person name="Gamble J.A."/>
            <person name="Yeomans T."/>
            <person name="Moran G.P."/>
            <person name="Saunders D."/>
            <person name="Harris D."/>
            <person name="Aslett M."/>
            <person name="Barrell J.F."/>
            <person name="Butler G."/>
            <person name="Citiulo F."/>
            <person name="Coleman D.C."/>
            <person name="de Groot P.W.J."/>
            <person name="Goodwin T.J."/>
            <person name="Quail M.A."/>
            <person name="McQuillan J."/>
            <person name="Munro C.A."/>
            <person name="Pain A."/>
            <person name="Poulter R.T."/>
            <person name="Rajandream M.A."/>
            <person name="Renauld H."/>
            <person name="Spiering M.J."/>
            <person name="Tivey A."/>
            <person name="Gow N.A.R."/>
            <person name="Barrell B."/>
            <person name="Sullivan D.J."/>
            <person name="Berriman M."/>
        </authorList>
    </citation>
    <scope>NUCLEOTIDE SEQUENCE [LARGE SCALE GENOMIC DNA]</scope>
    <source>
        <strain evidence="8">CD36 / ATCC MYA-646 / CBS 7987 / NCPF 3949 / NRRL Y-17841</strain>
    </source>
</reference>
<proteinExistence type="inferred from homology"/>
<dbReference type="Proteomes" id="UP000002605">
    <property type="component" value="Chromosome 4"/>
</dbReference>
<gene>
    <name evidence="6" type="ordered locus">Cd36_45050</name>
    <name evidence="7" type="ORF">CD36_45050</name>
</gene>
<feature type="domain" description="D-isomer specific 2-hydroxyacid dehydrogenase NAD-binding" evidence="5">
    <location>
        <begin position="183"/>
        <end position="334"/>
    </location>
</feature>
<keyword evidence="2" id="KW-0520">NAD</keyword>
<dbReference type="VEuPathDB" id="FungiDB:CD36_45050"/>
<name>B9WGJ8_CANDC</name>
<dbReference type="EMBL" id="FM992691">
    <property type="protein sequence ID" value="CAX42372.1"/>
    <property type="molecule type" value="Genomic_DNA"/>
</dbReference>
<sequence>MAKPKVLFIGELNRELVQFKHFQSKYNCIFIQLTTREQFINDLINKYHDIVAIYGAWLGFLPIGGFRTVIDYVPRSLKIIAFCSVGYDHEDAKILQQHGITLTNVPSDGAAGPVADLVLYLTLTSFRQFHMYGNELLKNPHTVDLRYQLNQNDFDSQSGKVISGGSDGGVGSGYDFGHYLNHRANTSPRGHNVVIIGFGKIGQTIGKKLYDIGMKINYIKRNKLTSLQEHNLGYPVEYYSKIIDIPQKIDLIIIACPATPETYHLINKTVIQSIKNPFRIINIGRGTIIDENSLVEGLKLGKILFAGLDVFENEPKIHPELLGRDDVVLTPHIGASTVENFDYTAAKALENIDQIITQGKCLNRVN</sequence>
<keyword evidence="1 3" id="KW-0560">Oxidoreductase</keyword>
<protein>
    <submittedName>
        <fullName evidence="7">2-hydroxyacid dehydrogenase, putative</fullName>
    </submittedName>
</protein>
<dbReference type="InterPro" id="IPR006140">
    <property type="entry name" value="D-isomer_DH_NAD-bd"/>
</dbReference>
<dbReference type="RefSeq" id="XP_002420152.1">
    <property type="nucleotide sequence ID" value="XM_002420107.1"/>
</dbReference>
<evidence type="ECO:0000313" key="7">
    <source>
        <dbReference type="EMBL" id="CAX42372.1"/>
    </source>
</evidence>
<dbReference type="GO" id="GO:0030267">
    <property type="term" value="F:glyoxylate reductase (NADPH) activity"/>
    <property type="evidence" value="ECO:0007669"/>
    <property type="project" value="TreeGrafter"/>
</dbReference>
<feature type="domain" description="D-isomer specific 2-hydroxyacid dehydrogenase catalytic" evidence="4">
    <location>
        <begin position="67"/>
        <end position="366"/>
    </location>
</feature>
<dbReference type="PANTHER" id="PTHR10996">
    <property type="entry name" value="2-HYDROXYACID DEHYDROGENASE-RELATED"/>
    <property type="match status" value="1"/>
</dbReference>
<dbReference type="SUPFAM" id="SSF52283">
    <property type="entry name" value="Formate/glycerate dehydrogenase catalytic domain-like"/>
    <property type="match status" value="1"/>
</dbReference>
<dbReference type="PANTHER" id="PTHR10996:SF178">
    <property type="entry name" value="2-HYDROXYACID DEHYDROGENASE YGL185C-RELATED"/>
    <property type="match status" value="1"/>
</dbReference>
<dbReference type="OrthoDB" id="298012at2759"/>
<dbReference type="eggNOG" id="KOG0069">
    <property type="taxonomic scope" value="Eukaryota"/>
</dbReference>
<dbReference type="AlphaFoldDB" id="B9WGJ8"/>
<evidence type="ECO:0000256" key="1">
    <source>
        <dbReference type="ARBA" id="ARBA00023002"/>
    </source>
</evidence>
<evidence type="ECO:0000259" key="5">
    <source>
        <dbReference type="Pfam" id="PF02826"/>
    </source>
</evidence>
<dbReference type="HOGENOM" id="CLU_019796_1_2_1"/>
<keyword evidence="8" id="KW-1185">Reference proteome</keyword>
<dbReference type="Pfam" id="PF00389">
    <property type="entry name" value="2-Hacid_dh"/>
    <property type="match status" value="1"/>
</dbReference>
<dbReference type="Pfam" id="PF02826">
    <property type="entry name" value="2-Hacid_dh_C"/>
    <property type="match status" value="1"/>
</dbReference>
<evidence type="ECO:0000256" key="2">
    <source>
        <dbReference type="ARBA" id="ARBA00023027"/>
    </source>
</evidence>